<dbReference type="PANTHER" id="PTHR35810:SF1">
    <property type="entry name" value="CYTOPLASMIC PROTEIN"/>
    <property type="match status" value="1"/>
</dbReference>
<dbReference type="Proteomes" id="UP001163255">
    <property type="component" value="Chromosome"/>
</dbReference>
<dbReference type="EMBL" id="CP103300">
    <property type="protein sequence ID" value="UYM18104.1"/>
    <property type="molecule type" value="Genomic_DNA"/>
</dbReference>
<reference evidence="1" key="1">
    <citation type="submission" date="2022-10" db="EMBL/GenBank/DDBJ databases">
        <title>Completed Genome Sequence of two octocoral isolated bacterium, Endozoicomonas euniceicola EF212T and Endozoicomonas gorgoniicola PS125T.</title>
        <authorList>
            <person name="Chiou Y.-J."/>
            <person name="Chen Y.-H."/>
        </authorList>
    </citation>
    <scope>NUCLEOTIDE SEQUENCE</scope>
    <source>
        <strain evidence="1">EF212</strain>
    </source>
</reference>
<proteinExistence type="predicted"/>
<evidence type="ECO:0008006" key="3">
    <source>
        <dbReference type="Google" id="ProtNLM"/>
    </source>
</evidence>
<dbReference type="PANTHER" id="PTHR35810">
    <property type="entry name" value="CYTOPLASMIC PROTEIN-RELATED"/>
    <property type="match status" value="1"/>
</dbReference>
<protein>
    <recommendedName>
        <fullName evidence="3">Death-on-curing protein</fullName>
    </recommendedName>
</protein>
<evidence type="ECO:0000313" key="1">
    <source>
        <dbReference type="EMBL" id="UYM18104.1"/>
    </source>
</evidence>
<gene>
    <name evidence="1" type="ORF">NX720_09415</name>
</gene>
<dbReference type="RefSeq" id="WP_262600866.1">
    <property type="nucleotide sequence ID" value="NZ_CP103300.1"/>
</dbReference>
<organism evidence="1 2">
    <name type="scientific">Endozoicomonas euniceicola</name>
    <dbReference type="NCBI Taxonomy" id="1234143"/>
    <lineage>
        <taxon>Bacteria</taxon>
        <taxon>Pseudomonadati</taxon>
        <taxon>Pseudomonadota</taxon>
        <taxon>Gammaproteobacteria</taxon>
        <taxon>Oceanospirillales</taxon>
        <taxon>Endozoicomonadaceae</taxon>
        <taxon>Endozoicomonas</taxon>
    </lineage>
</organism>
<accession>A0ABY6GZ81</accession>
<name>A0ABY6GZ81_9GAMM</name>
<keyword evidence="2" id="KW-1185">Reference proteome</keyword>
<sequence>MTEQPSQRDIRIYTGESGDINVLLEQESIWLTQRQLSDLLETSTDNISLHLKNIYQERELGAQHSMSYRAFGGWLLAAQTANHQKLIANSGIF</sequence>
<evidence type="ECO:0000313" key="2">
    <source>
        <dbReference type="Proteomes" id="UP001163255"/>
    </source>
</evidence>